<evidence type="ECO:0000313" key="1">
    <source>
        <dbReference type="EMBL" id="KAJ1346046.1"/>
    </source>
</evidence>
<dbReference type="AlphaFoldDB" id="A0AAD5QG94"/>
<dbReference type="Proteomes" id="UP001196413">
    <property type="component" value="Unassembled WGS sequence"/>
</dbReference>
<organism evidence="1 2">
    <name type="scientific">Parelaphostrongylus tenuis</name>
    <name type="common">Meningeal worm</name>
    <dbReference type="NCBI Taxonomy" id="148309"/>
    <lineage>
        <taxon>Eukaryota</taxon>
        <taxon>Metazoa</taxon>
        <taxon>Ecdysozoa</taxon>
        <taxon>Nematoda</taxon>
        <taxon>Chromadorea</taxon>
        <taxon>Rhabditida</taxon>
        <taxon>Rhabditina</taxon>
        <taxon>Rhabditomorpha</taxon>
        <taxon>Strongyloidea</taxon>
        <taxon>Metastrongylidae</taxon>
        <taxon>Parelaphostrongylus</taxon>
    </lineage>
</organism>
<protein>
    <submittedName>
        <fullName evidence="1">Mitochondrial 28S ribosomal protein S22</fullName>
    </submittedName>
</protein>
<comment type="caution">
    <text evidence="1">The sequence shown here is derived from an EMBL/GenBank/DDBJ whole genome shotgun (WGS) entry which is preliminary data.</text>
</comment>
<keyword evidence="1" id="KW-0689">Ribosomal protein</keyword>
<keyword evidence="2" id="KW-1185">Reference proteome</keyword>
<dbReference type="GO" id="GO:0005840">
    <property type="term" value="C:ribosome"/>
    <property type="evidence" value="ECO:0007669"/>
    <property type="project" value="UniProtKB-KW"/>
</dbReference>
<sequence length="92" mass="11043">MNDMNREEPSRYVPLDTCDYVVDLETPDNVHTHEPNYGAMSDVFRRLYTHPFLISSKSHWFYRAFFIPYVSVKRTSFSNYTLYQRLPPTLRT</sequence>
<name>A0AAD5QG94_PARTN</name>
<accession>A0AAD5QG94</accession>
<reference evidence="1" key="1">
    <citation type="submission" date="2021-06" db="EMBL/GenBank/DDBJ databases">
        <title>Parelaphostrongylus tenuis whole genome reference sequence.</title>
        <authorList>
            <person name="Garwood T.J."/>
            <person name="Larsen P.A."/>
            <person name="Fountain-Jones N.M."/>
            <person name="Garbe J.R."/>
            <person name="Macchietto M.G."/>
            <person name="Kania S.A."/>
            <person name="Gerhold R.W."/>
            <person name="Richards J.E."/>
            <person name="Wolf T.M."/>
        </authorList>
    </citation>
    <scope>NUCLEOTIDE SEQUENCE</scope>
    <source>
        <strain evidence="1">MNPRO001-30</strain>
        <tissue evidence="1">Meninges</tissue>
    </source>
</reference>
<gene>
    <name evidence="1" type="primary">MRPS-22_1</name>
    <name evidence="1" type="ORF">KIN20_000716</name>
</gene>
<dbReference type="EMBL" id="JAHQIW010000105">
    <property type="protein sequence ID" value="KAJ1346046.1"/>
    <property type="molecule type" value="Genomic_DNA"/>
</dbReference>
<keyword evidence="1" id="KW-0687">Ribonucleoprotein</keyword>
<evidence type="ECO:0000313" key="2">
    <source>
        <dbReference type="Proteomes" id="UP001196413"/>
    </source>
</evidence>
<proteinExistence type="predicted"/>